<organism evidence="6 7">
    <name type="scientific">Aspergillus cristatus</name>
    <name type="common">Chinese Fuzhuan brick tea-fermentation fungus</name>
    <name type="synonym">Eurotium cristatum</name>
    <dbReference type="NCBI Taxonomy" id="573508"/>
    <lineage>
        <taxon>Eukaryota</taxon>
        <taxon>Fungi</taxon>
        <taxon>Dikarya</taxon>
        <taxon>Ascomycota</taxon>
        <taxon>Pezizomycotina</taxon>
        <taxon>Eurotiomycetes</taxon>
        <taxon>Eurotiomycetidae</taxon>
        <taxon>Eurotiales</taxon>
        <taxon>Aspergillaceae</taxon>
        <taxon>Aspergillus</taxon>
        <taxon>Aspergillus subgen. Aspergillus</taxon>
    </lineage>
</organism>
<keyword evidence="1 3" id="KW-0489">Methyltransferase</keyword>
<name>A0A1E3BU24_ASPCR</name>
<dbReference type="GO" id="GO:0032259">
    <property type="term" value="P:methylation"/>
    <property type="evidence" value="ECO:0007669"/>
    <property type="project" value="UniProtKB-KW"/>
</dbReference>
<protein>
    <recommendedName>
        <fullName evidence="4">Hcy-binding domain-containing protein</fullName>
    </recommendedName>
</protein>
<comment type="caution">
    <text evidence="6">The sequence shown here is derived from an EMBL/GenBank/DDBJ whole genome shotgun (WGS) entry which is preliminary data.</text>
</comment>
<keyword evidence="3" id="KW-0479">Metal-binding</keyword>
<dbReference type="PANTHER" id="PTHR11103">
    <property type="entry name" value="SLR1189 PROTEIN"/>
    <property type="match status" value="1"/>
</dbReference>
<dbReference type="PROSITE" id="PS50970">
    <property type="entry name" value="HCY"/>
    <property type="match status" value="1"/>
</dbReference>
<evidence type="ECO:0000313" key="6">
    <source>
        <dbReference type="EMBL" id="ODM24387.1"/>
    </source>
</evidence>
<evidence type="ECO:0000256" key="1">
    <source>
        <dbReference type="ARBA" id="ARBA00022603"/>
    </source>
</evidence>
<feature type="binding site" evidence="3">
    <location>
        <position position="235"/>
    </location>
    <ligand>
        <name>Zn(2+)</name>
        <dbReference type="ChEBI" id="CHEBI:29105"/>
    </ligand>
</feature>
<dbReference type="EMBL" id="JXNT01000001">
    <property type="protein sequence ID" value="ODM24387.1"/>
    <property type="molecule type" value="Genomic_DNA"/>
</dbReference>
<evidence type="ECO:0000256" key="3">
    <source>
        <dbReference type="PROSITE-ProRule" id="PRU00333"/>
    </source>
</evidence>
<feature type="binding site" evidence="3">
    <location>
        <position position="329"/>
    </location>
    <ligand>
        <name>Zn(2+)</name>
        <dbReference type="ChEBI" id="CHEBI:29105"/>
    </ligand>
</feature>
<feature type="binding site" evidence="3">
    <location>
        <position position="330"/>
    </location>
    <ligand>
        <name>Zn(2+)</name>
        <dbReference type="ChEBI" id="CHEBI:29105"/>
    </ligand>
</feature>
<dbReference type="InterPro" id="IPR003726">
    <property type="entry name" value="HCY_dom"/>
</dbReference>
<dbReference type="GO" id="GO:0046872">
    <property type="term" value="F:metal ion binding"/>
    <property type="evidence" value="ECO:0007669"/>
    <property type="project" value="UniProtKB-KW"/>
</dbReference>
<evidence type="ECO:0000313" key="5">
    <source>
        <dbReference type="EMBL" id="ODM24315.1"/>
    </source>
</evidence>
<dbReference type="VEuPathDB" id="FungiDB:SI65_01977"/>
<proteinExistence type="predicted"/>
<dbReference type="GO" id="GO:0008168">
    <property type="term" value="F:methyltransferase activity"/>
    <property type="evidence" value="ECO:0007669"/>
    <property type="project" value="UniProtKB-UniRule"/>
</dbReference>
<keyword evidence="3" id="KW-0862">Zinc</keyword>
<keyword evidence="2 3" id="KW-0808">Transferase</keyword>
<dbReference type="AlphaFoldDB" id="A0A1E3BU24"/>
<dbReference type="InterPro" id="IPR036589">
    <property type="entry name" value="HCY_dom_sf"/>
</dbReference>
<sequence length="356" mass="39596">MSLPILLLDGGLGTTLGSPPHNITFTSSTPLWSSHLLLSAPSTLTAVHRSFLTAGTDILLTATYQTSFEGFTRTDPKFTRDDAARYMRSAIPLACNAFGTHPDKPVRLALSLGPYGATMSPVAAEYSGLYPEGMNSEDALRKWHGERLRVFAEDDASWGGVEYVAFETVRRADEVKAIRGTVRDILPGAKERKPWWICGVFPAEEVDEDDVRRWVRAALGDSDSLPRPWGIGVNCTRVVNLGPIVDIMLDELRKLIEQGQFVDEWQTTSGRPWLVLYPDGTQGEEYDPATKEWVQKRTEENAQPWDEAYWDAVKKVKPGDWEGAILGGCCRAGPEHIAALRRRVDRTTSFDKESNV</sequence>
<dbReference type="Proteomes" id="UP000094569">
    <property type="component" value="Unassembled WGS sequence"/>
</dbReference>
<dbReference type="OrthoDB" id="261426at2759"/>
<dbReference type="SUPFAM" id="SSF82282">
    <property type="entry name" value="Homocysteine S-methyltransferase"/>
    <property type="match status" value="1"/>
</dbReference>
<dbReference type="VEuPathDB" id="FungiDB:SI65_01905"/>
<evidence type="ECO:0000259" key="4">
    <source>
        <dbReference type="PROSITE" id="PS50970"/>
    </source>
</evidence>
<reference evidence="6 7" key="1">
    <citation type="journal article" date="2016" name="BMC Genomics">
        <title>Comparative genomic and transcriptomic analyses of the Fuzhuan brick tea-fermentation fungus Aspergillus cristatus.</title>
        <authorList>
            <person name="Ge Y."/>
            <person name="Wang Y."/>
            <person name="Liu Y."/>
            <person name="Tan Y."/>
            <person name="Ren X."/>
            <person name="Zhang X."/>
            <person name="Hyde K.D."/>
            <person name="Liu Y."/>
            <person name="Liu Z."/>
        </authorList>
    </citation>
    <scope>NUCLEOTIDE SEQUENCE [LARGE SCALE GENOMIC DNA]</scope>
    <source>
        <strain evidence="6 7">GZAAS20.1005</strain>
    </source>
</reference>
<dbReference type="STRING" id="573508.A0A1E3BU24"/>
<dbReference type="Gene3D" id="3.20.20.330">
    <property type="entry name" value="Homocysteine-binding-like domain"/>
    <property type="match status" value="1"/>
</dbReference>
<gene>
    <name evidence="5" type="ORF">SI65_01905</name>
    <name evidence="6" type="ORF">SI65_01977</name>
</gene>
<evidence type="ECO:0000256" key="2">
    <source>
        <dbReference type="ARBA" id="ARBA00022679"/>
    </source>
</evidence>
<dbReference type="EMBL" id="JXNT01000001">
    <property type="protein sequence ID" value="ODM24315.1"/>
    <property type="molecule type" value="Genomic_DNA"/>
</dbReference>
<keyword evidence="7" id="KW-1185">Reference proteome</keyword>
<dbReference type="Pfam" id="PF02574">
    <property type="entry name" value="S-methyl_trans"/>
    <property type="match status" value="1"/>
</dbReference>
<accession>A0A1E3BU24</accession>
<dbReference type="PANTHER" id="PTHR11103:SF10">
    <property type="entry name" value="HOMOCYSTEINE S-METHYLTRANSFERASE 1-RELATED"/>
    <property type="match status" value="1"/>
</dbReference>
<evidence type="ECO:0000313" key="7">
    <source>
        <dbReference type="Proteomes" id="UP000094569"/>
    </source>
</evidence>
<comment type="cofactor">
    <cofactor evidence="3">
        <name>Zn(2+)</name>
        <dbReference type="ChEBI" id="CHEBI:29105"/>
    </cofactor>
</comment>
<feature type="domain" description="Hcy-binding" evidence="4">
    <location>
        <begin position="1"/>
        <end position="344"/>
    </location>
</feature>